<dbReference type="Pfam" id="PF01967">
    <property type="entry name" value="MoaC"/>
    <property type="match status" value="1"/>
</dbReference>
<dbReference type="EMBL" id="CP100355">
    <property type="protein sequence ID" value="UTF54905.1"/>
    <property type="molecule type" value="Genomic_DNA"/>
</dbReference>
<dbReference type="RefSeq" id="WP_254159631.1">
    <property type="nucleotide sequence ID" value="NZ_CP100355.1"/>
</dbReference>
<dbReference type="GO" id="GO:0006777">
    <property type="term" value="P:Mo-molybdopterin cofactor biosynthetic process"/>
    <property type="evidence" value="ECO:0007669"/>
    <property type="project" value="UniProtKB-KW"/>
</dbReference>
<dbReference type="GeneID" id="73289685"/>
<dbReference type="SUPFAM" id="SSF55040">
    <property type="entry name" value="Molybdenum cofactor biosynthesis protein C, MoaC"/>
    <property type="match status" value="1"/>
</dbReference>
<accession>A0A9E7NDD3</accession>
<feature type="compositionally biased region" description="Basic and acidic residues" evidence="4">
    <location>
        <begin position="1"/>
        <end position="15"/>
    </location>
</feature>
<organism evidence="6 7">
    <name type="scientific">Natronosalvus rutilus</name>
    <dbReference type="NCBI Taxonomy" id="2953753"/>
    <lineage>
        <taxon>Archaea</taxon>
        <taxon>Methanobacteriati</taxon>
        <taxon>Methanobacteriota</taxon>
        <taxon>Stenosarchaea group</taxon>
        <taxon>Halobacteria</taxon>
        <taxon>Halobacteriales</taxon>
        <taxon>Natrialbaceae</taxon>
        <taxon>Natronosalvus</taxon>
    </lineage>
</organism>
<protein>
    <submittedName>
        <fullName evidence="6">Cyclic pyranopterin monophosphate synthase MoaC</fullName>
    </submittedName>
</protein>
<feature type="region of interest" description="Disordered" evidence="4">
    <location>
        <begin position="110"/>
        <end position="139"/>
    </location>
</feature>
<keyword evidence="3" id="KW-0456">Lyase</keyword>
<dbReference type="AlphaFoldDB" id="A0A9E7NDD3"/>
<dbReference type="GO" id="GO:0016829">
    <property type="term" value="F:lyase activity"/>
    <property type="evidence" value="ECO:0007669"/>
    <property type="project" value="UniProtKB-KW"/>
</dbReference>
<proteinExistence type="predicted"/>
<dbReference type="Gene3D" id="3.30.70.640">
    <property type="entry name" value="Molybdopterin cofactor biosynthesis C (MoaC) domain"/>
    <property type="match status" value="1"/>
</dbReference>
<evidence type="ECO:0000256" key="2">
    <source>
        <dbReference type="ARBA" id="ARBA00023150"/>
    </source>
</evidence>
<evidence type="ECO:0000256" key="1">
    <source>
        <dbReference type="ARBA" id="ARBA00005046"/>
    </source>
</evidence>
<feature type="region of interest" description="Disordered" evidence="4">
    <location>
        <begin position="1"/>
        <end position="38"/>
    </location>
</feature>
<sequence length="205" mass="22012">MSEDRSTGVDADRNESTASDLTHTTDDGDVQMVDVGAKPDTRRRAVAVGEIRLQETTLEAIRADEVSKGDVLATARVGAIQAVKHTWETIPMCHQIPITNVDTAFRFHEDGADERGGSSGEDSVEKGDGSADGEPKSGALELEVAVETTGKTGCEMEALEGVTTGLNVVWDMVKAVEKDADGQYPATRIEHVRVLEKEKRSADTE</sequence>
<dbReference type="CDD" id="cd01419">
    <property type="entry name" value="MoaC_A"/>
    <property type="match status" value="1"/>
</dbReference>
<feature type="domain" description="Molybdopterin cofactor biosynthesis C (MoaC)" evidence="5">
    <location>
        <begin position="32"/>
        <end position="199"/>
    </location>
</feature>
<dbReference type="InterPro" id="IPR036522">
    <property type="entry name" value="MoaC_sf"/>
</dbReference>
<evidence type="ECO:0000259" key="5">
    <source>
        <dbReference type="Pfam" id="PF01967"/>
    </source>
</evidence>
<keyword evidence="7" id="KW-1185">Reference proteome</keyword>
<dbReference type="Proteomes" id="UP001056855">
    <property type="component" value="Chromosome"/>
</dbReference>
<evidence type="ECO:0000256" key="3">
    <source>
        <dbReference type="ARBA" id="ARBA00023239"/>
    </source>
</evidence>
<comment type="pathway">
    <text evidence="1">Cofactor biosynthesis; molybdopterin biosynthesis.</text>
</comment>
<keyword evidence="2" id="KW-0501">Molybdenum cofactor biosynthesis</keyword>
<reference evidence="6" key="1">
    <citation type="submission" date="2022-06" db="EMBL/GenBank/DDBJ databases">
        <title>Diverse halophilic archaea isolated from saline environments.</title>
        <authorList>
            <person name="Cui H.-L."/>
        </authorList>
    </citation>
    <scope>NUCLEOTIDE SEQUENCE</scope>
    <source>
        <strain evidence="6">WLHS1</strain>
    </source>
</reference>
<evidence type="ECO:0000313" key="7">
    <source>
        <dbReference type="Proteomes" id="UP001056855"/>
    </source>
</evidence>
<dbReference type="InterPro" id="IPR023047">
    <property type="entry name" value="Mo_CF_biosynth-C_arc"/>
</dbReference>
<dbReference type="KEGG" id="sawl:NGM29_06525"/>
<dbReference type="InterPro" id="IPR002820">
    <property type="entry name" value="Mopterin_CF_biosynth-C_dom"/>
</dbReference>
<evidence type="ECO:0000313" key="6">
    <source>
        <dbReference type="EMBL" id="UTF54905.1"/>
    </source>
</evidence>
<name>A0A9E7NDD3_9EURY</name>
<gene>
    <name evidence="6" type="ORF">NGM29_06525</name>
</gene>
<feature type="compositionally biased region" description="Basic and acidic residues" evidence="4">
    <location>
        <begin position="123"/>
        <end position="135"/>
    </location>
</feature>
<evidence type="ECO:0000256" key="4">
    <source>
        <dbReference type="SAM" id="MobiDB-lite"/>
    </source>
</evidence>